<evidence type="ECO:0000313" key="5">
    <source>
        <dbReference type="EMBL" id="ODQ76722.1"/>
    </source>
</evidence>
<dbReference type="Proteomes" id="UP000094385">
    <property type="component" value="Unassembled WGS sequence"/>
</dbReference>
<evidence type="ECO:0000256" key="3">
    <source>
        <dbReference type="RuleBase" id="RU363067"/>
    </source>
</evidence>
<accession>A0A1E3QI03</accession>
<dbReference type="InterPro" id="IPR023174">
    <property type="entry name" value="PDEase_CS"/>
</dbReference>
<dbReference type="Gene3D" id="1.10.1300.10">
    <property type="entry name" value="3'5'-cyclic nucleotide phosphodiesterase, catalytic domain"/>
    <property type="match status" value="1"/>
</dbReference>
<keyword evidence="1 3" id="KW-0479">Metal-binding</keyword>
<dbReference type="Pfam" id="PF00233">
    <property type="entry name" value="PDEase_I"/>
    <property type="match status" value="1"/>
</dbReference>
<dbReference type="CDD" id="cd00077">
    <property type="entry name" value="HDc"/>
    <property type="match status" value="1"/>
</dbReference>
<dbReference type="SMART" id="SM00471">
    <property type="entry name" value="HDc"/>
    <property type="match status" value="1"/>
</dbReference>
<dbReference type="OrthoDB" id="546632at2759"/>
<keyword evidence="2 3" id="KW-0378">Hydrolase</keyword>
<evidence type="ECO:0000256" key="1">
    <source>
        <dbReference type="ARBA" id="ARBA00022723"/>
    </source>
</evidence>
<dbReference type="GO" id="GO:0007165">
    <property type="term" value="P:signal transduction"/>
    <property type="evidence" value="ECO:0007669"/>
    <property type="project" value="InterPro"/>
</dbReference>
<dbReference type="PROSITE" id="PS51845">
    <property type="entry name" value="PDEASE_I_2"/>
    <property type="match status" value="1"/>
</dbReference>
<evidence type="ECO:0000313" key="6">
    <source>
        <dbReference type="Proteomes" id="UP000094385"/>
    </source>
</evidence>
<evidence type="ECO:0000256" key="2">
    <source>
        <dbReference type="ARBA" id="ARBA00022801"/>
    </source>
</evidence>
<keyword evidence="6" id="KW-1185">Reference proteome</keyword>
<reference evidence="5 6" key="1">
    <citation type="journal article" date="2016" name="Proc. Natl. Acad. Sci. U.S.A.">
        <title>Comparative genomics of biotechnologically important yeasts.</title>
        <authorList>
            <person name="Riley R."/>
            <person name="Haridas S."/>
            <person name="Wolfe K.H."/>
            <person name="Lopes M.R."/>
            <person name="Hittinger C.T."/>
            <person name="Goeker M."/>
            <person name="Salamov A.A."/>
            <person name="Wisecaver J.H."/>
            <person name="Long T.M."/>
            <person name="Calvey C.H."/>
            <person name="Aerts A.L."/>
            <person name="Barry K.W."/>
            <person name="Choi C."/>
            <person name="Clum A."/>
            <person name="Coughlan A.Y."/>
            <person name="Deshpande S."/>
            <person name="Douglass A.P."/>
            <person name="Hanson S.J."/>
            <person name="Klenk H.-P."/>
            <person name="LaButti K.M."/>
            <person name="Lapidus A."/>
            <person name="Lindquist E.A."/>
            <person name="Lipzen A.M."/>
            <person name="Meier-Kolthoff J.P."/>
            <person name="Ohm R.A."/>
            <person name="Otillar R.P."/>
            <person name="Pangilinan J.L."/>
            <person name="Peng Y."/>
            <person name="Rokas A."/>
            <person name="Rosa C.A."/>
            <person name="Scheuner C."/>
            <person name="Sibirny A.A."/>
            <person name="Slot J.C."/>
            <person name="Stielow J.B."/>
            <person name="Sun H."/>
            <person name="Kurtzman C.P."/>
            <person name="Blackwell M."/>
            <person name="Grigoriev I.V."/>
            <person name="Jeffries T.W."/>
        </authorList>
    </citation>
    <scope>NUCLEOTIDE SEQUENCE [LARGE SCALE GENOMIC DNA]</scope>
    <source>
        <strain evidence="5 6">NRRL Y-11557</strain>
    </source>
</reference>
<gene>
    <name evidence="5" type="ORF">LIPSTDRAFT_60832</name>
</gene>
<dbReference type="EMBL" id="KV454289">
    <property type="protein sequence ID" value="ODQ76722.1"/>
    <property type="molecule type" value="Genomic_DNA"/>
</dbReference>
<dbReference type="AlphaFoldDB" id="A0A1E3QI03"/>
<feature type="domain" description="PDEase" evidence="4">
    <location>
        <begin position="207"/>
        <end position="565"/>
    </location>
</feature>
<dbReference type="GO" id="GO:0004114">
    <property type="term" value="F:3',5'-cyclic-nucleotide phosphodiesterase activity"/>
    <property type="evidence" value="ECO:0007669"/>
    <property type="project" value="InterPro"/>
</dbReference>
<comment type="similarity">
    <text evidence="3">Belongs to the cyclic nucleotide phosphodiesterase family.</text>
</comment>
<proteinExistence type="inferred from homology"/>
<name>A0A1E3QI03_LIPST</name>
<dbReference type="SUPFAM" id="SSF109604">
    <property type="entry name" value="HD-domain/PDEase-like"/>
    <property type="match status" value="1"/>
</dbReference>
<protein>
    <recommendedName>
        <fullName evidence="3">Phosphodiesterase</fullName>
        <ecNumber evidence="3">3.1.4.-</ecNumber>
    </recommendedName>
</protein>
<dbReference type="PANTHER" id="PTHR11347">
    <property type="entry name" value="CYCLIC NUCLEOTIDE PHOSPHODIESTERASE"/>
    <property type="match status" value="1"/>
</dbReference>
<organism evidence="5 6">
    <name type="scientific">Lipomyces starkeyi NRRL Y-11557</name>
    <dbReference type="NCBI Taxonomy" id="675824"/>
    <lineage>
        <taxon>Eukaryota</taxon>
        <taxon>Fungi</taxon>
        <taxon>Dikarya</taxon>
        <taxon>Ascomycota</taxon>
        <taxon>Saccharomycotina</taxon>
        <taxon>Lipomycetes</taxon>
        <taxon>Lipomycetales</taxon>
        <taxon>Lipomycetaceae</taxon>
        <taxon>Lipomyces</taxon>
    </lineage>
</organism>
<dbReference type="InterPro" id="IPR036971">
    <property type="entry name" value="PDEase_catalytic_dom_sf"/>
</dbReference>
<dbReference type="InterPro" id="IPR003607">
    <property type="entry name" value="HD/PDEase_dom"/>
</dbReference>
<comment type="cofactor">
    <cofactor evidence="3">
        <name>a divalent metal cation</name>
        <dbReference type="ChEBI" id="CHEBI:60240"/>
    </cofactor>
    <text evidence="3">Binds 2 divalent metal cations per subunit. Site 1 may preferentially bind zinc ions, while site 2 has a preference for magnesium and/or manganese ions.</text>
</comment>
<sequence>MPAVYHACYLDYRVRSPASLTADVLTSVIAREHTLVAHNLTQIVSVFKQATSHSSAAACLEHLATIDPTTRVVLFIDMPPREPAFNQVPKDALHGPSLLQRIRSTSSLPKCLFPVALVDDEEAEMANYVDLGAIDVIHRIMQEPRIRGILVQLYRDTCRILPHGTYKAGWICGSMSTSIGPDEERLIESLFHVMFFDQTPSADPLVVTPLLLAHEREAYLQSIIGDWDFPANKLTDDELTQCAYYIFQHSFTMPEVQHLILSPDDLQHFISVLRASYQSRNPYHNFRHVVDVLQATFSFLLSMQVLPPYYTRSTLPQQEGISASSLARILDPVDALVLLVAAIGHDVGHPGVTNAFLIASRSPLARLYNDRSVLESFHCAAFNQILARYWPIMQEKNIKDLIIDAVLATDMALHFDYMRKWDSILLDGEILVADDETENARRKRLLCSTLIKCADISNVARRLDISTHWGTALTQEFKKMSDLEERLGMKNPAATQPDISMRRPTKVLSQDEKEMVALAKSQLFFINAFAGPLFETVKLVVPELRYTADQISNNKHTWEKRLAELSEFT</sequence>
<dbReference type="EC" id="3.1.4.-" evidence="3"/>
<dbReference type="PROSITE" id="PS00126">
    <property type="entry name" value="PDEASE_I_1"/>
    <property type="match status" value="1"/>
</dbReference>
<evidence type="ECO:0000259" key="4">
    <source>
        <dbReference type="PROSITE" id="PS51845"/>
    </source>
</evidence>
<dbReference type="InterPro" id="IPR002073">
    <property type="entry name" value="PDEase_catalytic_dom"/>
</dbReference>
<dbReference type="STRING" id="675824.A0A1E3QI03"/>
<dbReference type="GO" id="GO:0046872">
    <property type="term" value="F:metal ion binding"/>
    <property type="evidence" value="ECO:0007669"/>
    <property type="project" value="UniProtKB-KW"/>
</dbReference>